<dbReference type="Gene3D" id="1.25.10.10">
    <property type="entry name" value="Leucine-rich Repeat Variant"/>
    <property type="match status" value="2"/>
</dbReference>
<name>F0T9P4_METLA</name>
<accession>F0T9P4</accession>
<dbReference type="STRING" id="877455.Metbo_1698"/>
<evidence type="ECO:0000313" key="1">
    <source>
        <dbReference type="EMBL" id="ADZ09923.1"/>
    </source>
</evidence>
<sequence length="278" mass="31414">MDQSKIKQINREKRGQITDEYLSQFKELSDESIIQMLKNKNPQKRTAAAKILGKTLNSKNVAILCGAMKNEKAIYSRIAMSESLGEMGEIAVPNLIELLGKIGNNQEKELPTKYFKKKNFPLQRDLAARTLVKVGKPALPHLIQTITSTHEVFTKEQAVDAVGGITYKTMDQSAVDTIIQTIHENTKNSDNTLLLWKCVRALSGFQKNRRAFDLLMEMLEHETKPPILWETLRSLGKVGISNTQLTTIVENFETENPEIKLAYDGMLTDLNLKIKIIK</sequence>
<protein>
    <recommendedName>
        <fullName evidence="3">PBS lyase HEAT domain protein repeat-containing protein</fullName>
    </recommendedName>
</protein>
<gene>
    <name evidence="1" type="ordered locus">Metbo_1698</name>
</gene>
<reference evidence="2" key="1">
    <citation type="submission" date="2011-02" db="EMBL/GenBank/DDBJ databases">
        <title>Complete sequence of Methanobacterium sp. AL-21.</title>
        <authorList>
            <consortium name="US DOE Joint Genome Institute"/>
            <person name="Lucas S."/>
            <person name="Copeland A."/>
            <person name="Lapidus A."/>
            <person name="Cheng J.-F."/>
            <person name="Goodwin L."/>
            <person name="Pitluck S."/>
            <person name="Chertkov O."/>
            <person name="Detter J.C."/>
            <person name="Han C."/>
            <person name="Tapia R."/>
            <person name="Land M."/>
            <person name="Hauser L."/>
            <person name="Kyrpides N."/>
            <person name="Ivanova N."/>
            <person name="Mikhailova N."/>
            <person name="Pagani I."/>
            <person name="Cadillo-Quiroz H."/>
            <person name="Imachi H."/>
            <person name="Zinder S."/>
            <person name="Liu W."/>
            <person name="Woyke T."/>
        </authorList>
    </citation>
    <scope>NUCLEOTIDE SEQUENCE [LARGE SCALE GENOMIC DNA]</scope>
    <source>
        <strain evidence="2">AL-21</strain>
    </source>
</reference>
<dbReference type="InterPro" id="IPR016024">
    <property type="entry name" value="ARM-type_fold"/>
</dbReference>
<reference evidence="1 2" key="2">
    <citation type="journal article" date="2014" name="Int. J. Syst. Evol. Microbiol.">
        <title>Methanobacterium paludis sp. nov. and a novel strain of Methanobacterium lacus isolated from northern peatlands.</title>
        <authorList>
            <person name="Cadillo-Quiroz H."/>
            <person name="Brauer S.L."/>
            <person name="Goodson N."/>
            <person name="Yavitt J.B."/>
            <person name="Zinder S.H."/>
        </authorList>
    </citation>
    <scope>NUCLEOTIDE SEQUENCE [LARGE SCALE GENOMIC DNA]</scope>
    <source>
        <strain evidence="1 2">AL-21</strain>
    </source>
</reference>
<evidence type="ECO:0000313" key="2">
    <source>
        <dbReference type="Proteomes" id="UP000007490"/>
    </source>
</evidence>
<dbReference type="EMBL" id="CP002551">
    <property type="protein sequence ID" value="ADZ09923.1"/>
    <property type="molecule type" value="Genomic_DNA"/>
</dbReference>
<keyword evidence="2" id="KW-1185">Reference proteome</keyword>
<dbReference type="OrthoDB" id="71319at2157"/>
<dbReference type="KEGG" id="mel:Metbo_1698"/>
<dbReference type="AlphaFoldDB" id="F0T9P4"/>
<dbReference type="SUPFAM" id="SSF48371">
    <property type="entry name" value="ARM repeat"/>
    <property type="match status" value="1"/>
</dbReference>
<dbReference type="InterPro" id="IPR011989">
    <property type="entry name" value="ARM-like"/>
</dbReference>
<dbReference type="Proteomes" id="UP000007490">
    <property type="component" value="Chromosome"/>
</dbReference>
<dbReference type="RefSeq" id="WP_013645274.1">
    <property type="nucleotide sequence ID" value="NC_015216.1"/>
</dbReference>
<dbReference type="eggNOG" id="arCOG02967">
    <property type="taxonomic scope" value="Archaea"/>
</dbReference>
<dbReference type="GeneID" id="10278155"/>
<organism evidence="1 2">
    <name type="scientific">Methanobacterium lacus (strain AL-21)</name>
    <dbReference type="NCBI Taxonomy" id="877455"/>
    <lineage>
        <taxon>Archaea</taxon>
        <taxon>Methanobacteriati</taxon>
        <taxon>Methanobacteriota</taxon>
        <taxon>Methanomada group</taxon>
        <taxon>Methanobacteria</taxon>
        <taxon>Methanobacteriales</taxon>
        <taxon>Methanobacteriaceae</taxon>
        <taxon>Methanobacterium</taxon>
    </lineage>
</organism>
<proteinExistence type="predicted"/>
<dbReference type="HOGENOM" id="CLU_098571_0_0_2"/>
<evidence type="ECO:0008006" key="3">
    <source>
        <dbReference type="Google" id="ProtNLM"/>
    </source>
</evidence>